<protein>
    <submittedName>
        <fullName evidence="2">Uncharacterized protein</fullName>
    </submittedName>
</protein>
<proteinExistence type="predicted"/>
<evidence type="ECO:0000313" key="2">
    <source>
        <dbReference type="EnsemblPlants" id="OPUNC09G01450.1"/>
    </source>
</evidence>
<accession>A0A0E0LYM9</accession>
<feature type="region of interest" description="Disordered" evidence="1">
    <location>
        <begin position="152"/>
        <end position="174"/>
    </location>
</feature>
<evidence type="ECO:0000256" key="1">
    <source>
        <dbReference type="SAM" id="MobiDB-lite"/>
    </source>
</evidence>
<organism evidence="2">
    <name type="scientific">Oryza punctata</name>
    <name type="common">Red rice</name>
    <dbReference type="NCBI Taxonomy" id="4537"/>
    <lineage>
        <taxon>Eukaryota</taxon>
        <taxon>Viridiplantae</taxon>
        <taxon>Streptophyta</taxon>
        <taxon>Embryophyta</taxon>
        <taxon>Tracheophyta</taxon>
        <taxon>Spermatophyta</taxon>
        <taxon>Magnoliopsida</taxon>
        <taxon>Liliopsida</taxon>
        <taxon>Poales</taxon>
        <taxon>Poaceae</taxon>
        <taxon>BOP clade</taxon>
        <taxon>Oryzoideae</taxon>
        <taxon>Oryzeae</taxon>
        <taxon>Oryzinae</taxon>
        <taxon>Oryza</taxon>
    </lineage>
</organism>
<dbReference type="EnsemblPlants" id="OPUNC09G01450.1">
    <property type="protein sequence ID" value="OPUNC09G01450.1"/>
    <property type="gene ID" value="OPUNC09G01450"/>
</dbReference>
<name>A0A0E0LYM9_ORYPU</name>
<dbReference type="Proteomes" id="UP000026962">
    <property type="component" value="Chromosome 9"/>
</dbReference>
<dbReference type="HOGENOM" id="CLU_1654994_0_0_1"/>
<keyword evidence="3" id="KW-1185">Reference proteome</keyword>
<sequence>MEALRQEVGRAEAKAQRLAREAAKTAASAKAACRTLRLALNDMGAKARDIPSENASTLELCEWNQEAGGAVSDCAMAYGDCCARVSAAFALGLLQQNGCEHVSQFPDFAKGDWEVSAQDISSALRAWRRQFWLKDGCSAAKARLLEQLAKMEAADQGEEPTEKGGGGAEDHPEV</sequence>
<reference evidence="2" key="2">
    <citation type="submission" date="2018-05" db="EMBL/GenBank/DDBJ databases">
        <title>OpunRS2 (Oryza punctata Reference Sequence Version 2).</title>
        <authorList>
            <person name="Zhang J."/>
            <person name="Kudrna D."/>
            <person name="Lee S."/>
            <person name="Talag J."/>
            <person name="Welchert J."/>
            <person name="Wing R.A."/>
        </authorList>
    </citation>
    <scope>NUCLEOTIDE SEQUENCE [LARGE SCALE GENOMIC DNA]</scope>
</reference>
<dbReference type="Gramene" id="OPUNC09G01450.1">
    <property type="protein sequence ID" value="OPUNC09G01450.1"/>
    <property type="gene ID" value="OPUNC09G01450"/>
</dbReference>
<evidence type="ECO:0000313" key="3">
    <source>
        <dbReference type="Proteomes" id="UP000026962"/>
    </source>
</evidence>
<reference evidence="2" key="1">
    <citation type="submission" date="2015-04" db="UniProtKB">
        <authorList>
            <consortium name="EnsemblPlants"/>
        </authorList>
    </citation>
    <scope>IDENTIFICATION</scope>
</reference>
<dbReference type="AlphaFoldDB" id="A0A0E0LYM9"/>